<reference evidence="1" key="1">
    <citation type="journal article" date="2014" name="Int. J. Syst. Evol. Microbiol.">
        <title>Complete genome sequence of Corynebacterium casei LMG S-19264T (=DSM 44701T), isolated from a smear-ripened cheese.</title>
        <authorList>
            <consortium name="US DOE Joint Genome Institute (JGI-PGF)"/>
            <person name="Walter F."/>
            <person name="Albersmeier A."/>
            <person name="Kalinowski J."/>
            <person name="Ruckert C."/>
        </authorList>
    </citation>
    <scope>NUCLEOTIDE SEQUENCE</scope>
    <source>
        <strain evidence="1">CGMCC 1.12921</strain>
    </source>
</reference>
<name>A0A8J2V5G6_9PROT</name>
<organism evidence="1 2">
    <name type="scientific">Aquisalinus flavus</name>
    <dbReference type="NCBI Taxonomy" id="1526572"/>
    <lineage>
        <taxon>Bacteria</taxon>
        <taxon>Pseudomonadati</taxon>
        <taxon>Pseudomonadota</taxon>
        <taxon>Alphaproteobacteria</taxon>
        <taxon>Parvularculales</taxon>
        <taxon>Parvularculaceae</taxon>
        <taxon>Aquisalinus</taxon>
    </lineage>
</organism>
<evidence type="ECO:0000313" key="1">
    <source>
        <dbReference type="EMBL" id="GGD11620.1"/>
    </source>
</evidence>
<comment type="caution">
    <text evidence="1">The sequence shown here is derived from an EMBL/GenBank/DDBJ whole genome shotgun (WGS) entry which is preliminary data.</text>
</comment>
<keyword evidence="2" id="KW-1185">Reference proteome</keyword>
<proteinExistence type="predicted"/>
<accession>A0A8J2V5G6</accession>
<evidence type="ECO:0000313" key="2">
    <source>
        <dbReference type="Proteomes" id="UP000613582"/>
    </source>
</evidence>
<protein>
    <recommendedName>
        <fullName evidence="3">Transposase DDE domain-containing protein</fullName>
    </recommendedName>
</protein>
<evidence type="ECO:0008006" key="3">
    <source>
        <dbReference type="Google" id="ProtNLM"/>
    </source>
</evidence>
<gene>
    <name evidence="1" type="ORF">GCM10011342_20550</name>
</gene>
<reference evidence="1" key="2">
    <citation type="submission" date="2020-09" db="EMBL/GenBank/DDBJ databases">
        <authorList>
            <person name="Sun Q."/>
            <person name="Zhou Y."/>
        </authorList>
    </citation>
    <scope>NUCLEOTIDE SEQUENCE</scope>
    <source>
        <strain evidence="1">CGMCC 1.12921</strain>
    </source>
</reference>
<dbReference type="EMBL" id="BMGH01000001">
    <property type="protein sequence ID" value="GGD11620.1"/>
    <property type="molecule type" value="Genomic_DNA"/>
</dbReference>
<dbReference type="Proteomes" id="UP000613582">
    <property type="component" value="Unassembled WGS sequence"/>
</dbReference>
<dbReference type="AlphaFoldDB" id="A0A8J2V5G6"/>
<sequence length="105" mass="11931">MLFEFQILSLEIALCSVHRETSYSPNSGHFDRASLVLVRRFRNNGNSKKKRSSFRGAGHRLKDFGRIATRYDILARNFLAAVQFTATKCYSLRVLALGKSDDKTS</sequence>